<dbReference type="InterPro" id="IPR044859">
    <property type="entry name" value="Allene_oxi_cyc_Dirigent"/>
</dbReference>
<evidence type="ECO:0000313" key="2">
    <source>
        <dbReference type="EMBL" id="KAG2490357.1"/>
    </source>
</evidence>
<proteinExistence type="predicted"/>
<keyword evidence="1" id="KW-0732">Signal</keyword>
<feature type="signal peptide" evidence="1">
    <location>
        <begin position="1"/>
        <end position="28"/>
    </location>
</feature>
<dbReference type="Proteomes" id="UP000612055">
    <property type="component" value="Unassembled WGS sequence"/>
</dbReference>
<dbReference type="EMBL" id="JAEHOE010000062">
    <property type="protein sequence ID" value="KAG2490357.1"/>
    <property type="molecule type" value="Genomic_DNA"/>
</dbReference>
<evidence type="ECO:0008006" key="4">
    <source>
        <dbReference type="Google" id="ProtNLM"/>
    </source>
</evidence>
<name>A0A835XVH3_9CHLO</name>
<dbReference type="Gene3D" id="2.40.480.10">
    <property type="entry name" value="Allene oxide cyclase-like"/>
    <property type="match status" value="1"/>
</dbReference>
<comment type="caution">
    <text evidence="2">The sequence shown here is derived from an EMBL/GenBank/DDBJ whole genome shotgun (WGS) entry which is preliminary data.</text>
</comment>
<organism evidence="2 3">
    <name type="scientific">Edaphochlamys debaryana</name>
    <dbReference type="NCBI Taxonomy" id="47281"/>
    <lineage>
        <taxon>Eukaryota</taxon>
        <taxon>Viridiplantae</taxon>
        <taxon>Chlorophyta</taxon>
        <taxon>core chlorophytes</taxon>
        <taxon>Chlorophyceae</taxon>
        <taxon>CS clade</taxon>
        <taxon>Chlamydomonadales</taxon>
        <taxon>Chlamydomonadales incertae sedis</taxon>
        <taxon>Edaphochlamys</taxon>
    </lineage>
</organism>
<gene>
    <name evidence="2" type="ORF">HYH03_011159</name>
</gene>
<dbReference type="AlphaFoldDB" id="A0A835XVH3"/>
<evidence type="ECO:0000256" key="1">
    <source>
        <dbReference type="SAM" id="SignalP"/>
    </source>
</evidence>
<sequence length="188" mass="19517">MSRSSRVSDAGAALACLILCFLLASTFAAADLASRRALRANVATSSAMIAPKPPYCTTQWNMTSFIGPHSFVEWQGNFTGGTVYAFGADLAVEGTDEPVEGVFMLGSCTVLAARGEADVDALCTVQIVSPIGQVAAQGVMRSAQGREWALAITGGTGTYRGVQGEAAGTTQEAGRRIALEVTVAREMC</sequence>
<reference evidence="2" key="1">
    <citation type="journal article" date="2020" name="bioRxiv">
        <title>Comparative genomics of Chlamydomonas.</title>
        <authorList>
            <person name="Craig R.J."/>
            <person name="Hasan A.R."/>
            <person name="Ness R.W."/>
            <person name="Keightley P.D."/>
        </authorList>
    </citation>
    <scope>NUCLEOTIDE SEQUENCE</scope>
    <source>
        <strain evidence="2">CCAP 11/70</strain>
    </source>
</reference>
<accession>A0A835XVH3</accession>
<feature type="chain" id="PRO_5032997524" description="Dirigent protein" evidence="1">
    <location>
        <begin position="29"/>
        <end position="188"/>
    </location>
</feature>
<evidence type="ECO:0000313" key="3">
    <source>
        <dbReference type="Proteomes" id="UP000612055"/>
    </source>
</evidence>
<keyword evidence="3" id="KW-1185">Reference proteome</keyword>
<protein>
    <recommendedName>
        <fullName evidence="4">Dirigent protein</fullName>
    </recommendedName>
</protein>